<dbReference type="GO" id="GO:0051989">
    <property type="term" value="F:coproporphyrinogen dehydrogenase activity"/>
    <property type="evidence" value="ECO:0007669"/>
    <property type="project" value="UniProtKB-EC"/>
</dbReference>
<dbReference type="SMART" id="SM00729">
    <property type="entry name" value="Elp3"/>
    <property type="match status" value="1"/>
</dbReference>
<dbReference type="InterPro" id="IPR006638">
    <property type="entry name" value="Elp3/MiaA/NifB-like_rSAM"/>
</dbReference>
<dbReference type="RefSeq" id="WP_208428225.1">
    <property type="nucleotide sequence ID" value="NZ_JAEPRJ010000001.1"/>
</dbReference>
<keyword evidence="2" id="KW-0808">Transferase</keyword>
<dbReference type="PANTHER" id="PTHR13932:SF1">
    <property type="entry name" value="OXYGEN-INDEPENDENT COPROPORPHYRINOGEN-III OXIDASE-LIKE PROTEIN HEMZ"/>
    <property type="match status" value="1"/>
</dbReference>
<dbReference type="EMBL" id="JAEPRJ010000001">
    <property type="protein sequence ID" value="MBK5896667.1"/>
    <property type="molecule type" value="Genomic_DNA"/>
</dbReference>
<proteinExistence type="predicted"/>
<dbReference type="InterPro" id="IPR058240">
    <property type="entry name" value="rSAM_sf"/>
</dbReference>
<dbReference type="Proteomes" id="UP000604730">
    <property type="component" value="Unassembled WGS sequence"/>
</dbReference>
<dbReference type="SFLD" id="SFLDS00029">
    <property type="entry name" value="Radical_SAM"/>
    <property type="match status" value="1"/>
</dbReference>
<dbReference type="InterPro" id="IPR023404">
    <property type="entry name" value="rSAM_horseshoe"/>
</dbReference>
<organism evidence="2 3">
    <name type="scientific">Catonella massiliensis</name>
    <dbReference type="NCBI Taxonomy" id="2799636"/>
    <lineage>
        <taxon>Bacteria</taxon>
        <taxon>Bacillati</taxon>
        <taxon>Bacillota</taxon>
        <taxon>Clostridia</taxon>
        <taxon>Lachnospirales</taxon>
        <taxon>Lachnospiraceae</taxon>
        <taxon>Catonella</taxon>
    </lineage>
</organism>
<dbReference type="SFLD" id="SFLDF00310">
    <property type="entry name" value="oxygen-independent_coproporphy"/>
    <property type="match status" value="1"/>
</dbReference>
<accession>A0ABS1IXP8</accession>
<comment type="caution">
    <text evidence="2">The sequence shown here is derived from an EMBL/GenBank/DDBJ whole genome shotgun (WGS) entry which is preliminary data.</text>
</comment>
<dbReference type="InterPro" id="IPR007197">
    <property type="entry name" value="rSAM"/>
</dbReference>
<dbReference type="SUPFAM" id="SSF102114">
    <property type="entry name" value="Radical SAM enzymes"/>
    <property type="match status" value="1"/>
</dbReference>
<dbReference type="GO" id="GO:0003964">
    <property type="term" value="F:RNA-directed DNA polymerase activity"/>
    <property type="evidence" value="ECO:0007669"/>
    <property type="project" value="UniProtKB-KW"/>
</dbReference>
<dbReference type="InterPro" id="IPR023995">
    <property type="entry name" value="HemZ"/>
</dbReference>
<dbReference type="NCBIfam" id="TIGR03994">
    <property type="entry name" value="rSAM_HemZ"/>
    <property type="match status" value="1"/>
</dbReference>
<feature type="domain" description="Radical SAM core" evidence="1">
    <location>
        <begin position="166"/>
        <end position="403"/>
    </location>
</feature>
<keyword evidence="2" id="KW-0548">Nucleotidyltransferase</keyword>
<protein>
    <submittedName>
        <fullName evidence="2">Coproporphyrinogen dehydrogenase HemZ</fullName>
        <ecNumber evidence="2">1.3.98.3</ecNumber>
    </submittedName>
</protein>
<keyword evidence="2" id="KW-0560">Oxidoreductase</keyword>
<reference evidence="2 3" key="1">
    <citation type="submission" date="2021-01" db="EMBL/GenBank/DDBJ databases">
        <title>Isolation and description of Catonella massiliensis sp. nov., a novel Catonella species, isolated from a stable periodontitis subject.</title>
        <authorList>
            <person name="Antezack A."/>
            <person name="Boxberger M."/>
            <person name="La Scola B."/>
            <person name="Monnet-Corti V."/>
        </authorList>
    </citation>
    <scope>NUCLEOTIDE SEQUENCE [LARGE SCALE GENOMIC DNA]</scope>
    <source>
        <strain evidence="2 3">Marseille-Q4567</strain>
    </source>
</reference>
<gene>
    <name evidence="2" type="primary">hemZ</name>
    <name evidence="2" type="ORF">JJN12_02545</name>
</gene>
<dbReference type="PROSITE" id="PS51918">
    <property type="entry name" value="RADICAL_SAM"/>
    <property type="match status" value="1"/>
</dbReference>
<dbReference type="SFLD" id="SFLDG01065">
    <property type="entry name" value="anaerobic_coproporphyrinogen-I"/>
    <property type="match status" value="1"/>
</dbReference>
<dbReference type="Gene3D" id="3.80.30.20">
    <property type="entry name" value="tm_1862 like domain"/>
    <property type="match status" value="1"/>
</dbReference>
<dbReference type="InterPro" id="IPR034505">
    <property type="entry name" value="Coproporphyrinogen-III_oxidase"/>
</dbReference>
<keyword evidence="2" id="KW-0695">RNA-directed DNA polymerase</keyword>
<dbReference type="Pfam" id="PF04055">
    <property type="entry name" value="Radical_SAM"/>
    <property type="match status" value="1"/>
</dbReference>
<evidence type="ECO:0000313" key="3">
    <source>
        <dbReference type="Proteomes" id="UP000604730"/>
    </source>
</evidence>
<dbReference type="EC" id="1.3.98.3" evidence="2"/>
<name>A0ABS1IXP8_9FIRM</name>
<dbReference type="PANTHER" id="PTHR13932">
    <property type="entry name" value="COPROPORPHYRINIGEN III OXIDASE"/>
    <property type="match status" value="1"/>
</dbReference>
<dbReference type="SFLD" id="SFLDG01082">
    <property type="entry name" value="B12-binding_domain_containing"/>
    <property type="match status" value="1"/>
</dbReference>
<evidence type="ECO:0000313" key="2">
    <source>
        <dbReference type="EMBL" id="MBK5896667.1"/>
    </source>
</evidence>
<evidence type="ECO:0000259" key="1">
    <source>
        <dbReference type="PROSITE" id="PS51918"/>
    </source>
</evidence>
<keyword evidence="3" id="KW-1185">Reference proteome</keyword>
<sequence>MIEIRLEDASFEQDIRPLVRAFFSREDMKVIICDFEEPEKVDVTVSNFVLSVHNDEKLIEMWFKDDAKRTVRKKYEYSEVEEDRRLYKNELKKVLYAILKEYTKEELPWGTLTGIRPTKIACDYIEEGRSEDEVRKFYHEQYLCGEEKTELSIEIAKKENSLLREMDYKNGYSIYIGIPFCPTTCLYCSFTSYPIGTYKKKVGEYLKALFKEIDFASTILPHKKLTTLYIGGGTPTALSAEELEILIDYINTKFPMAGVKEFTVEAGRPDSITREKLKVMKRLGVKRMSINPQTMSDKTLKFIGRMHDAESVRTAFHMAREEGMEDINMDLIVGLPGESVKDTEYTLSEIKKLNPDDLTVHALAIKRAASLKLKLDELSDVIPMDTARQQELTYEYARENGYEPYYLYRQKNIADNLENVGYARPGKEGLYNVLIMEEKHPIIGLGAGSSCKFVFRDGGRIERTENVKFVMDYIERIDEMIERKRKFLEEFGEML</sequence>